<comment type="pathway">
    <text evidence="1">Amino-acid biosynthesis; L-tryptophan biosynthesis; L-tryptophan from chorismate: step 3/5.</text>
</comment>
<name>A0A644VWA6_9ZZZZ</name>
<evidence type="ECO:0000256" key="4">
    <source>
        <dbReference type="ARBA" id="ARBA00022822"/>
    </source>
</evidence>
<sequence length="227" mass="24371">MVTQIYNITSKEEAMQMIGAGADILGIVPPQKTNGSITVPGEISHESVVEIMDATKGLAKRVLLYAGNDPEVYFDGALLYRPEMIHLSGMRVTATKEFAKKIKSLVPGILIEQSVPVGGSAAVEIALERSEYADILILDSVSKALSVVGAAGETHDWHIDREIVQKVNIPVIVAGGLSPENVSSAIETIHPYGVDSLTKTNMVLPDGTVCKDIRKVRLFCKIAKAYA</sequence>
<evidence type="ECO:0000256" key="3">
    <source>
        <dbReference type="ARBA" id="ARBA00022605"/>
    </source>
</evidence>
<dbReference type="PANTHER" id="PTHR42894:SF1">
    <property type="entry name" value="N-(5'-PHOSPHORIBOSYL)ANTHRANILATE ISOMERASE"/>
    <property type="match status" value="1"/>
</dbReference>
<dbReference type="PANTHER" id="PTHR42894">
    <property type="entry name" value="N-(5'-PHOSPHORIBOSYL)ANTHRANILATE ISOMERASE"/>
    <property type="match status" value="1"/>
</dbReference>
<evidence type="ECO:0000256" key="1">
    <source>
        <dbReference type="ARBA" id="ARBA00004664"/>
    </source>
</evidence>
<evidence type="ECO:0000256" key="2">
    <source>
        <dbReference type="ARBA" id="ARBA00012572"/>
    </source>
</evidence>
<organism evidence="8">
    <name type="scientific">bioreactor metagenome</name>
    <dbReference type="NCBI Taxonomy" id="1076179"/>
    <lineage>
        <taxon>unclassified sequences</taxon>
        <taxon>metagenomes</taxon>
        <taxon>ecological metagenomes</taxon>
    </lineage>
</organism>
<evidence type="ECO:0000256" key="6">
    <source>
        <dbReference type="ARBA" id="ARBA00023235"/>
    </source>
</evidence>
<dbReference type="InterPro" id="IPR011060">
    <property type="entry name" value="RibuloseP-bd_barrel"/>
</dbReference>
<dbReference type="HAMAP" id="MF_00135">
    <property type="entry name" value="PRAI"/>
    <property type="match status" value="1"/>
</dbReference>
<comment type="caution">
    <text evidence="8">The sequence shown here is derived from an EMBL/GenBank/DDBJ whole genome shotgun (WGS) entry which is preliminary data.</text>
</comment>
<dbReference type="Pfam" id="PF00697">
    <property type="entry name" value="PRAI"/>
    <property type="match status" value="1"/>
</dbReference>
<dbReference type="InterPro" id="IPR044643">
    <property type="entry name" value="TrpF_fam"/>
</dbReference>
<dbReference type="GO" id="GO:0000162">
    <property type="term" value="P:L-tryptophan biosynthetic process"/>
    <property type="evidence" value="ECO:0007669"/>
    <property type="project" value="UniProtKB-UniPathway"/>
</dbReference>
<dbReference type="GO" id="GO:0004640">
    <property type="term" value="F:phosphoribosylanthranilate isomerase activity"/>
    <property type="evidence" value="ECO:0007669"/>
    <property type="project" value="UniProtKB-EC"/>
</dbReference>
<dbReference type="SUPFAM" id="SSF51366">
    <property type="entry name" value="Ribulose-phoshate binding barrel"/>
    <property type="match status" value="1"/>
</dbReference>
<keyword evidence="6 8" id="KW-0413">Isomerase</keyword>
<dbReference type="UniPathway" id="UPA00035">
    <property type="reaction ID" value="UER00042"/>
</dbReference>
<dbReference type="Gene3D" id="3.20.20.70">
    <property type="entry name" value="Aldolase class I"/>
    <property type="match status" value="1"/>
</dbReference>
<accession>A0A644VWA6</accession>
<keyword evidence="5" id="KW-0057">Aromatic amino acid biosynthesis</keyword>
<evidence type="ECO:0000256" key="5">
    <source>
        <dbReference type="ARBA" id="ARBA00023141"/>
    </source>
</evidence>
<keyword evidence="3" id="KW-0028">Amino-acid biosynthesis</keyword>
<dbReference type="EMBL" id="VSSQ01000474">
    <property type="protein sequence ID" value="MPL95606.1"/>
    <property type="molecule type" value="Genomic_DNA"/>
</dbReference>
<dbReference type="InterPro" id="IPR001240">
    <property type="entry name" value="PRAI_dom"/>
</dbReference>
<protein>
    <recommendedName>
        <fullName evidence="2">phosphoribosylanthranilate isomerase</fullName>
        <ecNumber evidence="2">5.3.1.24</ecNumber>
    </recommendedName>
</protein>
<reference evidence="8" key="1">
    <citation type="submission" date="2019-08" db="EMBL/GenBank/DDBJ databases">
        <authorList>
            <person name="Kucharzyk K."/>
            <person name="Murdoch R.W."/>
            <person name="Higgins S."/>
            <person name="Loffler F."/>
        </authorList>
    </citation>
    <scope>NUCLEOTIDE SEQUENCE</scope>
</reference>
<proteinExistence type="inferred from homology"/>
<feature type="domain" description="N-(5'phosphoribosyl) anthranilate isomerase (PRAI)" evidence="7">
    <location>
        <begin position="111"/>
        <end position="195"/>
    </location>
</feature>
<evidence type="ECO:0000313" key="8">
    <source>
        <dbReference type="EMBL" id="MPL95606.1"/>
    </source>
</evidence>
<dbReference type="AlphaFoldDB" id="A0A644VWA6"/>
<keyword evidence="4" id="KW-0822">Tryptophan biosynthesis</keyword>
<dbReference type="EC" id="5.3.1.24" evidence="2"/>
<evidence type="ECO:0000259" key="7">
    <source>
        <dbReference type="Pfam" id="PF00697"/>
    </source>
</evidence>
<gene>
    <name evidence="8" type="primary">trpF_9</name>
    <name evidence="8" type="ORF">SDC9_41778</name>
</gene>
<dbReference type="InterPro" id="IPR013785">
    <property type="entry name" value="Aldolase_TIM"/>
</dbReference>